<keyword evidence="3" id="KW-1185">Reference proteome</keyword>
<dbReference type="Pfam" id="PF12079">
    <property type="entry name" value="DUF3558"/>
    <property type="match status" value="1"/>
</dbReference>
<dbReference type="AlphaFoldDB" id="A0A7W7T2T1"/>
<gene>
    <name evidence="2" type="ORF">F4559_002877</name>
</gene>
<dbReference type="Proteomes" id="UP000542674">
    <property type="component" value="Unassembled WGS sequence"/>
</dbReference>
<protein>
    <recommendedName>
        <fullName evidence="4">DUF3558 domain-containing protein</fullName>
    </recommendedName>
</protein>
<dbReference type="RefSeq" id="WP_184669092.1">
    <property type="nucleotide sequence ID" value="NZ_BAABAI010000029.1"/>
</dbReference>
<feature type="chain" id="PRO_5038797602" description="DUF3558 domain-containing protein" evidence="1">
    <location>
        <begin position="20"/>
        <end position="187"/>
    </location>
</feature>
<dbReference type="PROSITE" id="PS51257">
    <property type="entry name" value="PROKAR_LIPOPROTEIN"/>
    <property type="match status" value="1"/>
</dbReference>
<name>A0A7W7T2T1_9PSEU</name>
<dbReference type="InterPro" id="IPR024520">
    <property type="entry name" value="DUF3558"/>
</dbReference>
<evidence type="ECO:0000313" key="2">
    <source>
        <dbReference type="EMBL" id="MBB4965518.1"/>
    </source>
</evidence>
<evidence type="ECO:0000256" key="1">
    <source>
        <dbReference type="SAM" id="SignalP"/>
    </source>
</evidence>
<dbReference type="EMBL" id="JACHJS010000001">
    <property type="protein sequence ID" value="MBB4965518.1"/>
    <property type="molecule type" value="Genomic_DNA"/>
</dbReference>
<accession>A0A7W7T2T1</accession>
<comment type="caution">
    <text evidence="2">The sequence shown here is derived from an EMBL/GenBank/DDBJ whole genome shotgun (WGS) entry which is preliminary data.</text>
</comment>
<evidence type="ECO:0000313" key="3">
    <source>
        <dbReference type="Proteomes" id="UP000542674"/>
    </source>
</evidence>
<keyword evidence="1" id="KW-0732">Signal</keyword>
<feature type="signal peptide" evidence="1">
    <location>
        <begin position="1"/>
        <end position="19"/>
    </location>
</feature>
<proteinExistence type="predicted"/>
<evidence type="ECO:0008006" key="4">
    <source>
        <dbReference type="Google" id="ProtNLM"/>
    </source>
</evidence>
<sequence>MTPPLRTVAALAVVLVLLACTKTEPGHPAAAPTTSRAPVPDLDIEKYLDAPCAILTREQQAELGTFRAVMPVRKPFGPSCEYLAPNTARDPSYDITFVGRGATIGEMFSRLKDAGMPVYQETWIAGRRAVVWDNVDGKSACVAGVATSEENGVSVVVTTASLVENRRGDPCETARRLAATVLANLER</sequence>
<reference evidence="2 3" key="1">
    <citation type="submission" date="2020-08" db="EMBL/GenBank/DDBJ databases">
        <title>Sequencing the genomes of 1000 actinobacteria strains.</title>
        <authorList>
            <person name="Klenk H.-P."/>
        </authorList>
    </citation>
    <scope>NUCLEOTIDE SEQUENCE [LARGE SCALE GENOMIC DNA]</scope>
    <source>
        <strain evidence="2 3">DSM 45084</strain>
    </source>
</reference>
<organism evidence="2 3">
    <name type="scientific">Saccharothrix violaceirubra</name>
    <dbReference type="NCBI Taxonomy" id="413306"/>
    <lineage>
        <taxon>Bacteria</taxon>
        <taxon>Bacillati</taxon>
        <taxon>Actinomycetota</taxon>
        <taxon>Actinomycetes</taxon>
        <taxon>Pseudonocardiales</taxon>
        <taxon>Pseudonocardiaceae</taxon>
        <taxon>Saccharothrix</taxon>
    </lineage>
</organism>